<organism evidence="1 2">
    <name type="scientific">Phellinidium pouzarii</name>
    <dbReference type="NCBI Taxonomy" id="167371"/>
    <lineage>
        <taxon>Eukaryota</taxon>
        <taxon>Fungi</taxon>
        <taxon>Dikarya</taxon>
        <taxon>Basidiomycota</taxon>
        <taxon>Agaricomycotina</taxon>
        <taxon>Agaricomycetes</taxon>
        <taxon>Hymenochaetales</taxon>
        <taxon>Hymenochaetaceae</taxon>
        <taxon>Phellinidium</taxon>
    </lineage>
</organism>
<dbReference type="EMBL" id="SGPK01000088">
    <property type="protein sequence ID" value="THH08762.1"/>
    <property type="molecule type" value="Genomic_DNA"/>
</dbReference>
<gene>
    <name evidence="1" type="ORF">EW145_g2486</name>
</gene>
<dbReference type="GO" id="GO:0005634">
    <property type="term" value="C:nucleus"/>
    <property type="evidence" value="ECO:0007669"/>
    <property type="project" value="TreeGrafter"/>
</dbReference>
<protein>
    <recommendedName>
        <fullName evidence="3">SET domain-containing protein</fullName>
    </recommendedName>
</protein>
<name>A0A4S4LAN6_9AGAM</name>
<sequence>MYLAASTYLSSRAFPSTLLSRTPSLLVTPSSYPVLIPGVDSFNHARGQPVTWGISQLSECSNHPNSASSINSSDLCVSLTLNVPASAGAELFNNYGPKSNASFILGYGFALQDNPDDTILLKVGSGPSGREVVDDVKSATSGSGHEIGRNAKGADKLWNDVRELLSTSYRSQEPETSIEEEHQTAKDLQLDMETTDTLSDMVSSLLYRFPSLTKDLGSANVRKEVRMMWEHYVRGQVDILESLLAWLEGKEREAVRRADELGIDVVGEDTDE</sequence>
<dbReference type="InterPro" id="IPR050600">
    <property type="entry name" value="SETD3_SETD6_MTase"/>
</dbReference>
<evidence type="ECO:0000313" key="1">
    <source>
        <dbReference type="EMBL" id="THH08762.1"/>
    </source>
</evidence>
<dbReference type="PANTHER" id="PTHR13271">
    <property type="entry name" value="UNCHARACTERIZED PUTATIVE METHYLTRANSFERASE"/>
    <property type="match status" value="1"/>
</dbReference>
<accession>A0A4S4LAN6</accession>
<dbReference type="InterPro" id="IPR046341">
    <property type="entry name" value="SET_dom_sf"/>
</dbReference>
<proteinExistence type="predicted"/>
<comment type="caution">
    <text evidence="1">The sequence shown here is derived from an EMBL/GenBank/DDBJ whole genome shotgun (WGS) entry which is preliminary data.</text>
</comment>
<dbReference type="Gene3D" id="3.90.1410.10">
    <property type="entry name" value="set domain protein methyltransferase, domain 1"/>
    <property type="match status" value="1"/>
</dbReference>
<dbReference type="GO" id="GO:0016279">
    <property type="term" value="F:protein-lysine N-methyltransferase activity"/>
    <property type="evidence" value="ECO:0007669"/>
    <property type="project" value="TreeGrafter"/>
</dbReference>
<dbReference type="SUPFAM" id="SSF82199">
    <property type="entry name" value="SET domain"/>
    <property type="match status" value="1"/>
</dbReference>
<keyword evidence="2" id="KW-1185">Reference proteome</keyword>
<reference evidence="1 2" key="1">
    <citation type="submission" date="2019-02" db="EMBL/GenBank/DDBJ databases">
        <title>Genome sequencing of the rare red list fungi Phellinidium pouzarii.</title>
        <authorList>
            <person name="Buettner E."/>
            <person name="Kellner H."/>
        </authorList>
    </citation>
    <scope>NUCLEOTIDE SEQUENCE [LARGE SCALE GENOMIC DNA]</scope>
    <source>
        <strain evidence="1 2">DSM 108285</strain>
    </source>
</reference>
<dbReference type="OrthoDB" id="42889at2759"/>
<evidence type="ECO:0008006" key="3">
    <source>
        <dbReference type="Google" id="ProtNLM"/>
    </source>
</evidence>
<dbReference type="Proteomes" id="UP000308199">
    <property type="component" value="Unassembled WGS sequence"/>
</dbReference>
<dbReference type="AlphaFoldDB" id="A0A4S4LAN6"/>
<dbReference type="PANTHER" id="PTHR13271:SF147">
    <property type="entry name" value="PROTEIN-LYSINE N-METHYLTRANSFERASE EFM1-RELATED"/>
    <property type="match status" value="1"/>
</dbReference>
<evidence type="ECO:0000313" key="2">
    <source>
        <dbReference type="Proteomes" id="UP000308199"/>
    </source>
</evidence>